<keyword evidence="2" id="KW-1185">Reference proteome</keyword>
<dbReference type="RefSeq" id="WP_092617679.1">
    <property type="nucleotide sequence ID" value="NZ_FNCV01000004.1"/>
</dbReference>
<dbReference type="EMBL" id="FNCV01000004">
    <property type="protein sequence ID" value="SDH06230.1"/>
    <property type="molecule type" value="Genomic_DNA"/>
</dbReference>
<reference evidence="2" key="1">
    <citation type="submission" date="2016-10" db="EMBL/GenBank/DDBJ databases">
        <authorList>
            <person name="Varghese N."/>
            <person name="Submissions S."/>
        </authorList>
    </citation>
    <scope>NUCLEOTIDE SEQUENCE [LARGE SCALE GENOMIC DNA]</scope>
    <source>
        <strain evidence="2">930I</strain>
    </source>
</reference>
<evidence type="ECO:0000313" key="2">
    <source>
        <dbReference type="Proteomes" id="UP000217076"/>
    </source>
</evidence>
<name>A0A1G7ZDQ6_9PROT</name>
<protein>
    <submittedName>
        <fullName evidence="1">Uncharacterized protein</fullName>
    </submittedName>
</protein>
<sequence>MKQSLLMEKYPVFDMELPKAETDFDSVEAIVAELKARIEETEGVVFIADFDHYAHTRDTGGQIDSKIKAARNVVFCFGRMLPNPHVLAVRPRSIGVCDMGDHFHIAFLEAPMEVANTAMESWCKNLFRRG</sequence>
<organism evidence="1 2">
    <name type="scientific">Roseospirillum parvum</name>
    <dbReference type="NCBI Taxonomy" id="83401"/>
    <lineage>
        <taxon>Bacteria</taxon>
        <taxon>Pseudomonadati</taxon>
        <taxon>Pseudomonadota</taxon>
        <taxon>Alphaproteobacteria</taxon>
        <taxon>Rhodospirillales</taxon>
        <taxon>Rhodospirillaceae</taxon>
        <taxon>Roseospirillum</taxon>
    </lineage>
</organism>
<accession>A0A1G7ZDQ6</accession>
<dbReference type="STRING" id="83401.SAMN05421742_10465"/>
<dbReference type="InterPro" id="IPR049204">
    <property type="entry name" value="DUF6858"/>
</dbReference>
<gene>
    <name evidence="1" type="ORF">SAMN05421742_10465</name>
</gene>
<dbReference type="Pfam" id="PF21651">
    <property type="entry name" value="DUF6858"/>
    <property type="match status" value="1"/>
</dbReference>
<dbReference type="OrthoDB" id="597829at2"/>
<proteinExistence type="predicted"/>
<evidence type="ECO:0000313" key="1">
    <source>
        <dbReference type="EMBL" id="SDH06230.1"/>
    </source>
</evidence>
<dbReference type="Proteomes" id="UP000217076">
    <property type="component" value="Unassembled WGS sequence"/>
</dbReference>
<dbReference type="AlphaFoldDB" id="A0A1G7ZDQ6"/>